<reference evidence="6" key="1">
    <citation type="submission" date="2020-09" db="EMBL/GenBank/DDBJ databases">
        <title>The genome sequence of strain Labrenzia suaedae 4C16A.</title>
        <authorList>
            <person name="Liu Y."/>
        </authorList>
    </citation>
    <scope>NUCLEOTIDE SEQUENCE [LARGE SCALE GENOMIC DNA]</scope>
    <source>
        <strain evidence="6">4C16A</strain>
    </source>
</reference>
<feature type="chain" id="PRO_5046462514" evidence="4">
    <location>
        <begin position="32"/>
        <end position="364"/>
    </location>
</feature>
<accession>A0ABR9CR39</accession>
<evidence type="ECO:0000256" key="4">
    <source>
        <dbReference type="SAM" id="SignalP"/>
    </source>
</evidence>
<keyword evidence="1 5" id="KW-0378">Hydrolase</keyword>
<gene>
    <name evidence="5" type="ORF">IG616_17045</name>
</gene>
<evidence type="ECO:0000313" key="5">
    <source>
        <dbReference type="EMBL" id="MBD8893253.1"/>
    </source>
</evidence>
<dbReference type="PANTHER" id="PTHR10272">
    <property type="entry name" value="PLATELET-ACTIVATING FACTOR ACETYLHYDROLASE"/>
    <property type="match status" value="1"/>
</dbReference>
<evidence type="ECO:0000313" key="6">
    <source>
        <dbReference type="Proteomes" id="UP000632063"/>
    </source>
</evidence>
<feature type="signal peptide" evidence="4">
    <location>
        <begin position="1"/>
        <end position="31"/>
    </location>
</feature>
<dbReference type="Proteomes" id="UP000632063">
    <property type="component" value="Unassembled WGS sequence"/>
</dbReference>
<sequence>MTLFALQTVLNTWRRLKPGILCASLSIAALAQFYSHARAGELPGYDRIDIHAKHRSTLVAGSVWYPAGSQTYHSLVGDNPVFQGTRAMLGATVKDGKYPLLVLSHGSGGNMDGLSWLSSELAKSGIMVLGMNHPGSTSNDSSPRRSAQFWDRAQDTGAALDEILADPVYGPHIDRDRIYMLGFSLGGVNTLQNIGMRADIHLYEKFCTQQPQSPGCVFFAKGGVDWKAVDAERIGASYEEPRLAGAIAVDPGMHFAMTPESVAAVKKPVLFINLGSDDTLWDEINVGPTGSNLAAHLAGAEYVQIAPADHFTFLGLCKENAAQLLKEENDDPVCTDPKGADRADIHRRVIDAVTQFIKKEGAPT</sequence>
<dbReference type="Pfam" id="PF03403">
    <property type="entry name" value="PAF-AH_p_II"/>
    <property type="match status" value="1"/>
</dbReference>
<keyword evidence="3" id="KW-0443">Lipid metabolism</keyword>
<reference evidence="5 6" key="2">
    <citation type="journal article" date="2021" name="Int. J. Syst. Evol. Microbiol.">
        <title>Roseibium litorale sp. nov., isolated from a tidal flat sediment and proposal for the reclassification of Labrenzia polysiphoniae as Roseibium polysiphoniae comb. nov.</title>
        <authorList>
            <person name="Liu Y."/>
            <person name="Pei T."/>
            <person name="Du J."/>
            <person name="Chao M."/>
            <person name="Deng M.R."/>
            <person name="Zhu H."/>
        </authorList>
    </citation>
    <scope>NUCLEOTIDE SEQUENCE [LARGE SCALE GENOMIC DNA]</scope>
    <source>
        <strain evidence="5 6">4C16A</strain>
    </source>
</reference>
<dbReference type="PANTHER" id="PTHR10272:SF0">
    <property type="entry name" value="PLATELET-ACTIVATING FACTOR ACETYLHYDROLASE"/>
    <property type="match status" value="1"/>
</dbReference>
<protein>
    <submittedName>
        <fullName evidence="5">Alpha/beta hydrolase</fullName>
    </submittedName>
</protein>
<dbReference type="GO" id="GO:0016787">
    <property type="term" value="F:hydrolase activity"/>
    <property type="evidence" value="ECO:0007669"/>
    <property type="project" value="UniProtKB-KW"/>
</dbReference>
<dbReference type="InterPro" id="IPR029058">
    <property type="entry name" value="AB_hydrolase_fold"/>
</dbReference>
<keyword evidence="2" id="KW-0442">Lipid degradation</keyword>
<evidence type="ECO:0000256" key="3">
    <source>
        <dbReference type="ARBA" id="ARBA00023098"/>
    </source>
</evidence>
<dbReference type="EMBL" id="JACYXI010000012">
    <property type="protein sequence ID" value="MBD8893253.1"/>
    <property type="molecule type" value="Genomic_DNA"/>
</dbReference>
<dbReference type="Gene3D" id="3.40.50.1820">
    <property type="entry name" value="alpha/beta hydrolase"/>
    <property type="match status" value="1"/>
</dbReference>
<keyword evidence="4" id="KW-0732">Signal</keyword>
<dbReference type="SUPFAM" id="SSF53474">
    <property type="entry name" value="alpha/beta-Hydrolases"/>
    <property type="match status" value="1"/>
</dbReference>
<organism evidence="5 6">
    <name type="scientific">Roseibium litorale</name>
    <dbReference type="NCBI Taxonomy" id="2803841"/>
    <lineage>
        <taxon>Bacteria</taxon>
        <taxon>Pseudomonadati</taxon>
        <taxon>Pseudomonadota</taxon>
        <taxon>Alphaproteobacteria</taxon>
        <taxon>Hyphomicrobiales</taxon>
        <taxon>Stappiaceae</taxon>
        <taxon>Roseibium</taxon>
    </lineage>
</organism>
<dbReference type="InterPro" id="IPR016986">
    <property type="entry name" value="UCP031982_abhydr"/>
</dbReference>
<name>A0ABR9CR39_9HYPH</name>
<keyword evidence="6" id="KW-1185">Reference proteome</keyword>
<comment type="caution">
    <text evidence="5">The sequence shown here is derived from an EMBL/GenBank/DDBJ whole genome shotgun (WGS) entry which is preliminary data.</text>
</comment>
<evidence type="ECO:0000256" key="2">
    <source>
        <dbReference type="ARBA" id="ARBA00022963"/>
    </source>
</evidence>
<dbReference type="PIRSF" id="PIRSF031982">
    <property type="entry name" value="UCP031982_abhydr"/>
    <property type="match status" value="1"/>
</dbReference>
<evidence type="ECO:0000256" key="1">
    <source>
        <dbReference type="ARBA" id="ARBA00022801"/>
    </source>
</evidence>
<dbReference type="RefSeq" id="WP_192149382.1">
    <property type="nucleotide sequence ID" value="NZ_JACYXI010000012.1"/>
</dbReference>
<proteinExistence type="predicted"/>